<dbReference type="InterPro" id="IPR011989">
    <property type="entry name" value="ARM-like"/>
</dbReference>
<dbReference type="EMBL" id="ANOG01000072">
    <property type="protein sequence ID" value="EMI22584.1"/>
    <property type="molecule type" value="Genomic_DNA"/>
</dbReference>
<feature type="region of interest" description="Disordered" evidence="1">
    <location>
        <begin position="1"/>
        <end position="46"/>
    </location>
</feature>
<dbReference type="AlphaFoldDB" id="M5S8T4"/>
<evidence type="ECO:0000313" key="2">
    <source>
        <dbReference type="EMBL" id="EMI22584.1"/>
    </source>
</evidence>
<keyword evidence="3" id="KW-1185">Reference proteome</keyword>
<organism evidence="2 3">
    <name type="scientific">Rhodopirellula maiorica SM1</name>
    <dbReference type="NCBI Taxonomy" id="1265738"/>
    <lineage>
        <taxon>Bacteria</taxon>
        <taxon>Pseudomonadati</taxon>
        <taxon>Planctomycetota</taxon>
        <taxon>Planctomycetia</taxon>
        <taxon>Pirellulales</taxon>
        <taxon>Pirellulaceae</taxon>
        <taxon>Novipirellula</taxon>
    </lineage>
</organism>
<accession>M5S8T4</accession>
<feature type="non-terminal residue" evidence="2">
    <location>
        <position position="160"/>
    </location>
</feature>
<sequence>MEKDGSDDSGVESSLPTPPEDATRVATPNTDQNDAPKYHPKLERQSKQMGDEEFAALIAALHNTGGNEVEFKAAIKAAQELDKLEDRSHLPELYKLLKETDDLFVRENVGLAIANMDGLNALPELLIAIRADGHDYDGLVSQLMWIVEDNSTESVPLLLD</sequence>
<proteinExistence type="predicted"/>
<dbReference type="Gene3D" id="1.25.10.10">
    <property type="entry name" value="Leucine-rich Repeat Variant"/>
    <property type="match status" value="1"/>
</dbReference>
<dbReference type="Proteomes" id="UP000011991">
    <property type="component" value="Unassembled WGS sequence"/>
</dbReference>
<feature type="compositionally biased region" description="Basic and acidic residues" evidence="1">
    <location>
        <begin position="34"/>
        <end position="46"/>
    </location>
</feature>
<reference evidence="2 3" key="1">
    <citation type="journal article" date="2013" name="Mar. Genomics">
        <title>Expression of sulfatases in Rhodopirellula baltica and the diversity of sulfatases in the genus Rhodopirellula.</title>
        <authorList>
            <person name="Wegner C.E."/>
            <person name="Richter-Heitmann T."/>
            <person name="Klindworth A."/>
            <person name="Klockow C."/>
            <person name="Richter M."/>
            <person name="Achstetter T."/>
            <person name="Glockner F.O."/>
            <person name="Harder J."/>
        </authorList>
    </citation>
    <scope>NUCLEOTIDE SEQUENCE [LARGE SCALE GENOMIC DNA]</scope>
    <source>
        <strain evidence="2 3">SM1</strain>
    </source>
</reference>
<evidence type="ECO:0000256" key="1">
    <source>
        <dbReference type="SAM" id="MobiDB-lite"/>
    </source>
</evidence>
<comment type="caution">
    <text evidence="2">The sequence shown here is derived from an EMBL/GenBank/DDBJ whole genome shotgun (WGS) entry which is preliminary data.</text>
</comment>
<evidence type="ECO:0000313" key="3">
    <source>
        <dbReference type="Proteomes" id="UP000011991"/>
    </source>
</evidence>
<gene>
    <name evidence="2" type="ORF">RMSM_00483</name>
</gene>
<protein>
    <submittedName>
        <fullName evidence="2">Integron gene cassette protein</fullName>
    </submittedName>
</protein>
<name>M5S8T4_9BACT</name>